<sequence>MRVHEQTNAPFTSTGQLTVSDAALAVVERRVRQLCMKYAERLPFHGWHHVDFVRTKAVEFAGYNGAESTVVESAALVHDVNYLVLRNSPAAAGRDLRLGILTDAGVSPTTARWIDEIIDEAEMAARDRHISLEAQALSDADTLFKALPVTPVVLAHRYLRENGISLRELADKIVGEQCEVHDEGYYFYNPVAARTYSRWALANLELWQCIKESLDDPTVEQLLHAVNGAEGSDDADGVAV</sequence>
<dbReference type="Proteomes" id="UP000243799">
    <property type="component" value="Unassembled WGS sequence"/>
</dbReference>
<evidence type="ECO:0000313" key="1">
    <source>
        <dbReference type="EMBL" id="SFB21002.1"/>
    </source>
</evidence>
<dbReference type="AlphaFoldDB" id="A0A1I0Z6F9"/>
<accession>A0A1I0Z6F9</accession>
<dbReference type="EMBL" id="FOKG01000006">
    <property type="protein sequence ID" value="SFB21002.1"/>
    <property type="molecule type" value="Genomic_DNA"/>
</dbReference>
<gene>
    <name evidence="1" type="ORF">SAMN05216266_106138</name>
</gene>
<dbReference type="SUPFAM" id="SSF109604">
    <property type="entry name" value="HD-domain/PDEase-like"/>
    <property type="match status" value="1"/>
</dbReference>
<proteinExistence type="predicted"/>
<name>A0A1I0Z6F9_9PSEU</name>
<organism evidence="1 2">
    <name type="scientific">Amycolatopsis marina</name>
    <dbReference type="NCBI Taxonomy" id="490629"/>
    <lineage>
        <taxon>Bacteria</taxon>
        <taxon>Bacillati</taxon>
        <taxon>Actinomycetota</taxon>
        <taxon>Actinomycetes</taxon>
        <taxon>Pseudonocardiales</taxon>
        <taxon>Pseudonocardiaceae</taxon>
        <taxon>Amycolatopsis</taxon>
    </lineage>
</organism>
<evidence type="ECO:0008006" key="3">
    <source>
        <dbReference type="Google" id="ProtNLM"/>
    </source>
</evidence>
<evidence type="ECO:0000313" key="2">
    <source>
        <dbReference type="Proteomes" id="UP000243799"/>
    </source>
</evidence>
<dbReference type="STRING" id="490629.SAMN05216266_106138"/>
<reference evidence="2" key="1">
    <citation type="submission" date="2016-10" db="EMBL/GenBank/DDBJ databases">
        <authorList>
            <person name="Varghese N."/>
            <person name="Submissions S."/>
        </authorList>
    </citation>
    <scope>NUCLEOTIDE SEQUENCE [LARGE SCALE GENOMIC DNA]</scope>
    <source>
        <strain evidence="2">CGMCC 4.3568</strain>
    </source>
</reference>
<keyword evidence="2" id="KW-1185">Reference proteome</keyword>
<protein>
    <recommendedName>
        <fullName evidence="3">HD family phosphohydrolase</fullName>
    </recommendedName>
</protein>
<dbReference type="Gene3D" id="1.10.3210.10">
    <property type="entry name" value="Hypothetical protein af1432"/>
    <property type="match status" value="1"/>
</dbReference>